<protein>
    <recommendedName>
        <fullName evidence="2">MaoC-like domain-containing protein</fullName>
    </recommendedName>
</protein>
<evidence type="ECO:0000313" key="4">
    <source>
        <dbReference type="Proteomes" id="UP001321542"/>
    </source>
</evidence>
<dbReference type="InterPro" id="IPR002539">
    <property type="entry name" value="MaoC-like_dom"/>
</dbReference>
<evidence type="ECO:0000256" key="1">
    <source>
        <dbReference type="ARBA" id="ARBA00005254"/>
    </source>
</evidence>
<dbReference type="Pfam" id="PF01575">
    <property type="entry name" value="MaoC_dehydratas"/>
    <property type="match status" value="1"/>
</dbReference>
<dbReference type="PANTHER" id="PTHR43841">
    <property type="entry name" value="3-HYDROXYACYL-THIOESTER DEHYDRATASE HTDX-RELATED"/>
    <property type="match status" value="1"/>
</dbReference>
<dbReference type="PANTHER" id="PTHR43841:SF3">
    <property type="entry name" value="(3R)-HYDROXYACYL-ACP DEHYDRATASE SUBUNIT HADB"/>
    <property type="match status" value="1"/>
</dbReference>
<comment type="similarity">
    <text evidence="1">Belongs to the enoyl-CoA hydratase/isomerase family.</text>
</comment>
<dbReference type="RefSeq" id="WP_286251279.1">
    <property type="nucleotide sequence ID" value="NZ_AP018448.1"/>
</dbReference>
<dbReference type="Proteomes" id="UP001321542">
    <property type="component" value="Chromosome"/>
</dbReference>
<dbReference type="CDD" id="cd03441">
    <property type="entry name" value="R_hydratase_like"/>
    <property type="match status" value="1"/>
</dbReference>
<feature type="domain" description="MaoC-like" evidence="2">
    <location>
        <begin position="170"/>
        <end position="246"/>
    </location>
</feature>
<accession>A0ABN5VGV7</accession>
<dbReference type="InterPro" id="IPR029069">
    <property type="entry name" value="HotDog_dom_sf"/>
</dbReference>
<sequence>MAPTLSRAQSHDVAAAAVLTGRHLVTAQDAEAFRALCAVASAVPLTGAVPGTVAPAQLAAVALRMCERLLEPEHAPGDRVALHGTQRLRVECAAAVGEPLVSRAEVRSVRPLGAGTATEVAVVFTTDDDTPVAESVSLLVHSPRSAAVPAPAAARPAVPPAAPVGARCSSYTVTRELVRRYAELSGDHNPIHLSPEAARAGGFGDLIAHGMLTFALVAHHLAAAVGEAACADLQLRFSRPLTVPAEGAALTVRDLPAAGGALAVTAVDGAGLPVAGGRAVLRAPRPDQGRSHD</sequence>
<reference evidence="3 4" key="2">
    <citation type="journal article" date="2023" name="ChemBioChem">
        <title>Acyltransferase Domain Exchange between Two Independent Type I Polyketide Synthases in the Same Producer Strain of Macrolide Antibiotics.</title>
        <authorList>
            <person name="Kudo F."/>
            <person name="Kishikawa K."/>
            <person name="Tsuboi K."/>
            <person name="Kido T."/>
            <person name="Usui T."/>
            <person name="Hashimoto J."/>
            <person name="Shin-Ya K."/>
            <person name="Miyanaga A."/>
            <person name="Eguchi T."/>
        </authorList>
    </citation>
    <scope>NUCLEOTIDE SEQUENCE [LARGE SCALE GENOMIC DNA]</scope>
    <source>
        <strain evidence="3 4">A-8890</strain>
    </source>
</reference>
<gene>
    <name evidence="3" type="ORF">SGFS_035620</name>
</gene>
<keyword evidence="4" id="KW-1185">Reference proteome</keyword>
<dbReference type="Gene3D" id="3.10.129.10">
    <property type="entry name" value="Hotdog Thioesterase"/>
    <property type="match status" value="1"/>
</dbReference>
<name>A0ABN5VGV7_9ACTN</name>
<dbReference type="EMBL" id="AP018448">
    <property type="protein sequence ID" value="BBC32268.1"/>
    <property type="molecule type" value="Genomic_DNA"/>
</dbReference>
<dbReference type="SUPFAM" id="SSF54637">
    <property type="entry name" value="Thioesterase/thiol ester dehydrase-isomerase"/>
    <property type="match status" value="2"/>
</dbReference>
<evidence type="ECO:0000313" key="3">
    <source>
        <dbReference type="EMBL" id="BBC32268.1"/>
    </source>
</evidence>
<organism evidence="3 4">
    <name type="scientific">Streptomyces graminofaciens</name>
    <dbReference type="NCBI Taxonomy" id="68212"/>
    <lineage>
        <taxon>Bacteria</taxon>
        <taxon>Bacillati</taxon>
        <taxon>Actinomycetota</taxon>
        <taxon>Actinomycetes</taxon>
        <taxon>Kitasatosporales</taxon>
        <taxon>Streptomycetaceae</taxon>
        <taxon>Streptomyces</taxon>
    </lineage>
</organism>
<proteinExistence type="inferred from homology"/>
<reference evidence="3 4" key="1">
    <citation type="journal article" date="2010" name="ChemBioChem">
        <title>Cloning and characterization of the biosynthetic gene cluster of 16-membered macrolide antibiotic FD-891: involvement of a dual functional cytochrome P450 monooxygenase catalyzing epoxidation and hydroxylation.</title>
        <authorList>
            <person name="Kudo F."/>
            <person name="Motegi A."/>
            <person name="Mizoue K."/>
            <person name="Eguchi T."/>
        </authorList>
    </citation>
    <scope>NUCLEOTIDE SEQUENCE [LARGE SCALE GENOMIC DNA]</scope>
    <source>
        <strain evidence="3 4">A-8890</strain>
    </source>
</reference>
<evidence type="ECO:0000259" key="2">
    <source>
        <dbReference type="Pfam" id="PF01575"/>
    </source>
</evidence>